<name>A0A1H3XCB9_9FIRM</name>
<reference evidence="1 2" key="1">
    <citation type="submission" date="2016-10" db="EMBL/GenBank/DDBJ databases">
        <authorList>
            <person name="de Groot N.N."/>
        </authorList>
    </citation>
    <scope>NUCLEOTIDE SEQUENCE [LARGE SCALE GENOMIC DNA]</scope>
    <source>
        <strain evidence="1 2">SR12</strain>
    </source>
</reference>
<dbReference type="OrthoDB" id="2074980at2"/>
<proteinExistence type="predicted"/>
<evidence type="ECO:0000313" key="2">
    <source>
        <dbReference type="Proteomes" id="UP000199394"/>
    </source>
</evidence>
<evidence type="ECO:0000313" key="1">
    <source>
        <dbReference type="EMBL" id="SDZ97056.1"/>
    </source>
</evidence>
<gene>
    <name evidence="1" type="ORF">SAMN04515656_1023</name>
</gene>
<accession>A0A1H3XCB9</accession>
<protein>
    <submittedName>
        <fullName evidence="1">Uncharacterized protein</fullName>
    </submittedName>
</protein>
<organism evidence="1 2">
    <name type="scientific">Eubacterium aggregans</name>
    <dbReference type="NCBI Taxonomy" id="81409"/>
    <lineage>
        <taxon>Bacteria</taxon>
        <taxon>Bacillati</taxon>
        <taxon>Bacillota</taxon>
        <taxon>Clostridia</taxon>
        <taxon>Eubacteriales</taxon>
        <taxon>Eubacteriaceae</taxon>
        <taxon>Eubacterium</taxon>
    </lineage>
</organism>
<dbReference type="EMBL" id="FNRK01000002">
    <property type="protein sequence ID" value="SDZ97056.1"/>
    <property type="molecule type" value="Genomic_DNA"/>
</dbReference>
<keyword evidence="2" id="KW-1185">Reference proteome</keyword>
<dbReference type="RefSeq" id="WP_090304299.1">
    <property type="nucleotide sequence ID" value="NZ_FNRK01000002.1"/>
</dbReference>
<dbReference type="Proteomes" id="UP000199394">
    <property type="component" value="Unassembled WGS sequence"/>
</dbReference>
<dbReference type="AlphaFoldDB" id="A0A1H3XCB9"/>
<sequence length="70" mass="7915">MIKATSMTLHTTSEGKRISVSYIQVNEDGIITKGNTRKDFILIDGAHDQQIAQFKALFEYVEGLLEKQNE</sequence>
<dbReference type="STRING" id="81409.SAMN04515656_1023"/>